<reference evidence="2" key="1">
    <citation type="submission" date="2016-10" db="EMBL/GenBank/DDBJ databases">
        <authorList>
            <person name="Varghese N."/>
            <person name="Submissions S."/>
        </authorList>
    </citation>
    <scope>NUCLEOTIDE SEQUENCE [LARGE SCALE GENOMIC DNA]</scope>
    <source>
        <strain evidence="2">CGMCC 4.3525</strain>
    </source>
</reference>
<keyword evidence="2" id="KW-1185">Reference proteome</keyword>
<organism evidence="1 2">
    <name type="scientific">Lentzea xinjiangensis</name>
    <dbReference type="NCBI Taxonomy" id="402600"/>
    <lineage>
        <taxon>Bacteria</taxon>
        <taxon>Bacillati</taxon>
        <taxon>Actinomycetota</taxon>
        <taxon>Actinomycetes</taxon>
        <taxon>Pseudonocardiales</taxon>
        <taxon>Pseudonocardiaceae</taxon>
        <taxon>Lentzea</taxon>
    </lineage>
</organism>
<protein>
    <recommendedName>
        <fullName evidence="3">SpoVT-AbrB domain-containing protein</fullName>
    </recommendedName>
</protein>
<dbReference type="OrthoDB" id="3694660at2"/>
<dbReference type="Proteomes" id="UP000199352">
    <property type="component" value="Unassembled WGS sequence"/>
</dbReference>
<evidence type="ECO:0000313" key="1">
    <source>
        <dbReference type="EMBL" id="SES34333.1"/>
    </source>
</evidence>
<name>A0A1H9WLJ5_9PSEU</name>
<evidence type="ECO:0000313" key="2">
    <source>
        <dbReference type="Proteomes" id="UP000199352"/>
    </source>
</evidence>
<accession>A0A1H9WLJ5</accession>
<gene>
    <name evidence="1" type="ORF">SAMN05216188_1364</name>
</gene>
<sequence>MNLVEALAENLAAGPASRAMRSPRIAGLPVARPPERGQRSFSRYAFTTIDGRGRLGDRSLVRLLNWPPGTSLKPTVLNDQVIVLSRSPGTATVTKLGHVRLPAAIRHRCQLRTGDGLLLTTSAARDLLVVCTTSALDEALVAFAREESS</sequence>
<evidence type="ECO:0008006" key="3">
    <source>
        <dbReference type="Google" id="ProtNLM"/>
    </source>
</evidence>
<dbReference type="EMBL" id="FOFR01000036">
    <property type="protein sequence ID" value="SES34333.1"/>
    <property type="molecule type" value="Genomic_DNA"/>
</dbReference>
<dbReference type="RefSeq" id="WP_089961961.1">
    <property type="nucleotide sequence ID" value="NZ_FOFR01000036.1"/>
</dbReference>
<dbReference type="STRING" id="402600.SAMN05216188_1364"/>
<proteinExistence type="predicted"/>
<dbReference type="AlphaFoldDB" id="A0A1H9WLJ5"/>